<gene>
    <name evidence="1" type="ORF">H0921_03040</name>
</gene>
<dbReference type="RefSeq" id="WP_194536525.1">
    <property type="nucleotide sequence ID" value="NZ_JACEFB010000001.1"/>
</dbReference>
<evidence type="ECO:0008006" key="3">
    <source>
        <dbReference type="Google" id="ProtNLM"/>
    </source>
</evidence>
<proteinExistence type="predicted"/>
<dbReference type="SUPFAM" id="SSF53335">
    <property type="entry name" value="S-adenosyl-L-methionine-dependent methyltransferases"/>
    <property type="match status" value="1"/>
</dbReference>
<dbReference type="Gene3D" id="3.40.50.150">
    <property type="entry name" value="Vaccinia Virus protein VP39"/>
    <property type="match status" value="1"/>
</dbReference>
<comment type="caution">
    <text evidence="1">The sequence shown here is derived from an EMBL/GenBank/DDBJ whole genome shotgun (WGS) entry which is preliminary data.</text>
</comment>
<protein>
    <recommendedName>
        <fullName evidence="3">THUMP-like domain-containing protein</fullName>
    </recommendedName>
</protein>
<evidence type="ECO:0000313" key="1">
    <source>
        <dbReference type="EMBL" id="MBA2225133.1"/>
    </source>
</evidence>
<dbReference type="InterPro" id="IPR007536">
    <property type="entry name" value="16SrRNA_methylTrfase_J"/>
</dbReference>
<name>A0A7V8VBS3_9BACT</name>
<dbReference type="PANTHER" id="PTHR14741">
    <property type="entry name" value="S-ADENOSYLMETHIONINE-DEPENDENT METHYLTRANSFERASE RELATED"/>
    <property type="match status" value="1"/>
</dbReference>
<organism evidence="1 2">
    <name type="scientific">Thermogemmata fonticola</name>
    <dbReference type="NCBI Taxonomy" id="2755323"/>
    <lineage>
        <taxon>Bacteria</taxon>
        <taxon>Pseudomonadati</taxon>
        <taxon>Planctomycetota</taxon>
        <taxon>Planctomycetia</taxon>
        <taxon>Gemmatales</taxon>
        <taxon>Gemmataceae</taxon>
        <taxon>Thermogemmata</taxon>
    </lineage>
</organism>
<dbReference type="EMBL" id="JACEFB010000001">
    <property type="protein sequence ID" value="MBA2225133.1"/>
    <property type="molecule type" value="Genomic_DNA"/>
</dbReference>
<keyword evidence="2" id="KW-1185">Reference proteome</keyword>
<reference evidence="1 2" key="1">
    <citation type="submission" date="2020-07" db="EMBL/GenBank/DDBJ databases">
        <title>Thermogemmata thermophila gen. nov., sp. nov., a novel moderate thermophilic planctomycete from a Kamchatka hot spring.</title>
        <authorList>
            <person name="Elcheninov A.G."/>
            <person name="Podosokorskaya O.A."/>
            <person name="Kovaleva O.L."/>
            <person name="Novikov A."/>
            <person name="Bonch-Osmolovskaya E.A."/>
            <person name="Toshchakov S.V."/>
            <person name="Kublanov I.V."/>
        </authorList>
    </citation>
    <scope>NUCLEOTIDE SEQUENCE [LARGE SCALE GENOMIC DNA]</scope>
    <source>
        <strain evidence="1 2">2918</strain>
    </source>
</reference>
<dbReference type="AlphaFoldDB" id="A0A7V8VBS3"/>
<dbReference type="Pfam" id="PF04445">
    <property type="entry name" value="SAM_MT"/>
    <property type="match status" value="1"/>
</dbReference>
<accession>A0A7V8VBS3</accession>
<dbReference type="InterPro" id="IPR029063">
    <property type="entry name" value="SAM-dependent_MTases_sf"/>
</dbReference>
<evidence type="ECO:0000313" key="2">
    <source>
        <dbReference type="Proteomes" id="UP000542342"/>
    </source>
</evidence>
<dbReference type="GO" id="GO:0008990">
    <property type="term" value="F:rRNA (guanine-N2-)-methyltransferase activity"/>
    <property type="evidence" value="ECO:0007669"/>
    <property type="project" value="InterPro"/>
</dbReference>
<dbReference type="Proteomes" id="UP000542342">
    <property type="component" value="Unassembled WGS sequence"/>
</dbReference>
<sequence>MDLKTFQALLQTEGQAALADAEALEPTRLSLLRCLATLQKRYRPDLAKAALETACLRQQARQKFPTWWKRLYATREALEQASGEKIALYRASRYTGYPMVADLTCGLGADALALAMTGRFVEAIDQDPLRVALTQANAAAWNMDSRVRAKLADCLSWSQRASESVALWIDPDRRRNHQRHLHPDDYQPPLSVLMSRWGTSRPWGIKLAPGLPLSAVEAYRSEAEIEFIAAGGELKECVLWFGPLRSCERRATLVLPDPEVAHTPVADARETEAPKPPRPLIASLSASGPLPSPVYGPLANYVYHPSPAVVRAGLLDLLRERLGAARLHPRTTLLTADRPVTTPFADTYQVLERLPADLRHLRRTLKQSAFTSVTVVQCGSPLDAALWDKHCQQILRSFRLSVATSEGVFLLLTEDTQKPCLLIARKVLESPFPQPNF</sequence>
<dbReference type="PANTHER" id="PTHR14741:SF32">
    <property type="entry name" value="TRIMETHYLGUANOSINE SYNTHASE"/>
    <property type="match status" value="1"/>
</dbReference>